<keyword evidence="2" id="KW-1185">Reference proteome</keyword>
<accession>A0ABR1EGF8</accession>
<name>A0ABR1EGF8_NECAM</name>
<evidence type="ECO:0000313" key="2">
    <source>
        <dbReference type="Proteomes" id="UP001303046"/>
    </source>
</evidence>
<dbReference type="Proteomes" id="UP001303046">
    <property type="component" value="Unassembled WGS sequence"/>
</dbReference>
<comment type="caution">
    <text evidence="1">The sequence shown here is derived from an EMBL/GenBank/DDBJ whole genome shotgun (WGS) entry which is preliminary data.</text>
</comment>
<reference evidence="1 2" key="1">
    <citation type="submission" date="2023-08" db="EMBL/GenBank/DDBJ databases">
        <title>A Necator americanus chromosomal reference genome.</title>
        <authorList>
            <person name="Ilik V."/>
            <person name="Petrzelkova K.J."/>
            <person name="Pardy F."/>
            <person name="Fuh T."/>
            <person name="Niatou-Singa F.S."/>
            <person name="Gouil Q."/>
            <person name="Baker L."/>
            <person name="Ritchie M.E."/>
            <person name="Jex A.R."/>
            <person name="Gazzola D."/>
            <person name="Li H."/>
            <person name="Toshio Fujiwara R."/>
            <person name="Zhan B."/>
            <person name="Aroian R.V."/>
            <person name="Pafco B."/>
            <person name="Schwarz E.M."/>
        </authorList>
    </citation>
    <scope>NUCLEOTIDE SEQUENCE [LARGE SCALE GENOMIC DNA]</scope>
    <source>
        <strain evidence="1 2">Aroian</strain>
        <tissue evidence="1">Whole animal</tissue>
    </source>
</reference>
<organism evidence="1 2">
    <name type="scientific">Necator americanus</name>
    <name type="common">Human hookworm</name>
    <dbReference type="NCBI Taxonomy" id="51031"/>
    <lineage>
        <taxon>Eukaryota</taxon>
        <taxon>Metazoa</taxon>
        <taxon>Ecdysozoa</taxon>
        <taxon>Nematoda</taxon>
        <taxon>Chromadorea</taxon>
        <taxon>Rhabditida</taxon>
        <taxon>Rhabditina</taxon>
        <taxon>Rhabditomorpha</taxon>
        <taxon>Strongyloidea</taxon>
        <taxon>Ancylostomatidae</taxon>
        <taxon>Bunostominae</taxon>
        <taxon>Necator</taxon>
    </lineage>
</organism>
<evidence type="ECO:0000313" key="1">
    <source>
        <dbReference type="EMBL" id="KAK6761781.1"/>
    </source>
</evidence>
<dbReference type="EMBL" id="JAVFWL010000006">
    <property type="protein sequence ID" value="KAK6761781.1"/>
    <property type="molecule type" value="Genomic_DNA"/>
</dbReference>
<protein>
    <submittedName>
        <fullName evidence="1">Uncharacterized protein</fullName>
    </submittedName>
</protein>
<proteinExistence type="predicted"/>
<gene>
    <name evidence="1" type="primary">Necator_chrX.g22913</name>
    <name evidence="1" type="ORF">RB195_022750</name>
</gene>
<sequence>MGPDVKFLRRSSGANFSVKIANFVVEIANYKVVKGMTFLVELLQVHIENLDMFFVARCWSVSDEDSQSWCWTTSSHPQTSDSGRKLFERVDVLCHTRVDEDANSTNTSTVACSLEQFFSSFIYGVERVTSSRLGQSDDVVLDLLGLHYQIFDGRFRCKRTCVISTDRHPSPFPFR</sequence>